<protein>
    <recommendedName>
        <fullName evidence="18">RecQ-like DNA helicase BLM</fullName>
        <ecNumber evidence="17">5.6.2.4</ecNumber>
    </recommendedName>
</protein>
<accession>A0A8H7UBA5</accession>
<evidence type="ECO:0000259" key="21">
    <source>
        <dbReference type="PROSITE" id="PS51192"/>
    </source>
</evidence>
<keyword evidence="14" id="KW-0413">Isomerase</keyword>
<evidence type="ECO:0000256" key="12">
    <source>
        <dbReference type="ARBA" id="ARBA00023125"/>
    </source>
</evidence>
<dbReference type="InterPro" id="IPR036388">
    <property type="entry name" value="WH-like_DNA-bd_sf"/>
</dbReference>
<dbReference type="PANTHER" id="PTHR13710">
    <property type="entry name" value="DNA HELICASE RECQ FAMILY MEMBER"/>
    <property type="match status" value="1"/>
</dbReference>
<evidence type="ECO:0000256" key="6">
    <source>
        <dbReference type="ARBA" id="ARBA00022741"/>
    </source>
</evidence>
<evidence type="ECO:0000256" key="16">
    <source>
        <dbReference type="ARBA" id="ARBA00034617"/>
    </source>
</evidence>
<comment type="caution">
    <text evidence="23">The sequence shown here is derived from an EMBL/GenBank/DDBJ whole genome shotgun (WGS) entry which is preliminary data.</text>
</comment>
<evidence type="ECO:0000256" key="1">
    <source>
        <dbReference type="ARBA" id="ARBA00001947"/>
    </source>
</evidence>
<dbReference type="SMART" id="SM00956">
    <property type="entry name" value="RQC"/>
    <property type="match status" value="1"/>
</dbReference>
<dbReference type="PROSITE" id="PS00690">
    <property type="entry name" value="DEAH_ATP_HELICASE"/>
    <property type="match status" value="1"/>
</dbReference>
<feature type="coiled-coil region" evidence="19">
    <location>
        <begin position="291"/>
        <end position="318"/>
    </location>
</feature>
<evidence type="ECO:0000256" key="11">
    <source>
        <dbReference type="ARBA" id="ARBA00022840"/>
    </source>
</evidence>
<comment type="similarity">
    <text evidence="3">Belongs to the helicase family. RecQ subfamily.</text>
</comment>
<keyword evidence="12" id="KW-0238">DNA-binding</keyword>
<keyword evidence="15" id="KW-0539">Nucleus</keyword>
<dbReference type="Proteomes" id="UP000612746">
    <property type="component" value="Unassembled WGS sequence"/>
</dbReference>
<dbReference type="GO" id="GO:0046872">
    <property type="term" value="F:metal ion binding"/>
    <property type="evidence" value="ECO:0007669"/>
    <property type="project" value="UniProtKB-KW"/>
</dbReference>
<evidence type="ECO:0000256" key="4">
    <source>
        <dbReference type="ARBA" id="ARBA00022705"/>
    </source>
</evidence>
<feature type="region of interest" description="Disordered" evidence="20">
    <location>
        <begin position="159"/>
        <end position="197"/>
    </location>
</feature>
<evidence type="ECO:0000313" key="24">
    <source>
        <dbReference type="Proteomes" id="UP000612746"/>
    </source>
</evidence>
<dbReference type="InterPro" id="IPR002464">
    <property type="entry name" value="DNA/RNA_helicase_DEAH_CS"/>
</dbReference>
<dbReference type="GO" id="GO:0006260">
    <property type="term" value="P:DNA replication"/>
    <property type="evidence" value="ECO:0007669"/>
    <property type="project" value="UniProtKB-KW"/>
</dbReference>
<comment type="cofactor">
    <cofactor evidence="1">
        <name>Zn(2+)</name>
        <dbReference type="ChEBI" id="CHEBI:29105"/>
    </cofactor>
</comment>
<comment type="subcellular location">
    <subcellularLocation>
        <location evidence="2">Nucleus</location>
    </subcellularLocation>
</comment>
<dbReference type="Pfam" id="PF16124">
    <property type="entry name" value="RecQ_Zn_bind"/>
    <property type="match status" value="1"/>
</dbReference>
<dbReference type="Pfam" id="PF09382">
    <property type="entry name" value="RQC"/>
    <property type="match status" value="1"/>
</dbReference>
<evidence type="ECO:0000256" key="10">
    <source>
        <dbReference type="ARBA" id="ARBA00022833"/>
    </source>
</evidence>
<dbReference type="OrthoDB" id="10261556at2759"/>
<dbReference type="PROSITE" id="PS51194">
    <property type="entry name" value="HELICASE_CTER"/>
    <property type="match status" value="1"/>
</dbReference>
<dbReference type="GO" id="GO:0003677">
    <property type="term" value="F:DNA binding"/>
    <property type="evidence" value="ECO:0007669"/>
    <property type="project" value="UniProtKB-KW"/>
</dbReference>
<evidence type="ECO:0000256" key="18">
    <source>
        <dbReference type="ARBA" id="ARBA00073450"/>
    </source>
</evidence>
<evidence type="ECO:0000256" key="19">
    <source>
        <dbReference type="SAM" id="Coils"/>
    </source>
</evidence>
<dbReference type="GO" id="GO:0005694">
    <property type="term" value="C:chromosome"/>
    <property type="evidence" value="ECO:0007669"/>
    <property type="project" value="TreeGrafter"/>
</dbReference>
<dbReference type="SUPFAM" id="SSF52540">
    <property type="entry name" value="P-loop containing nucleoside triphosphate hydrolases"/>
    <property type="match status" value="2"/>
</dbReference>
<gene>
    <name evidence="23" type="ORF">INT44_007233</name>
</gene>
<evidence type="ECO:0000256" key="2">
    <source>
        <dbReference type="ARBA" id="ARBA00004123"/>
    </source>
</evidence>
<evidence type="ECO:0000256" key="20">
    <source>
        <dbReference type="SAM" id="MobiDB-lite"/>
    </source>
</evidence>
<feature type="domain" description="Helicase C-terminal" evidence="22">
    <location>
        <begin position="728"/>
        <end position="874"/>
    </location>
</feature>
<feature type="compositionally biased region" description="Low complexity" evidence="20">
    <location>
        <begin position="459"/>
        <end position="473"/>
    </location>
</feature>
<keyword evidence="4" id="KW-0235">DNA replication</keyword>
<dbReference type="InterPro" id="IPR027417">
    <property type="entry name" value="P-loop_NTPase"/>
</dbReference>
<dbReference type="GO" id="GO:0000724">
    <property type="term" value="P:double-strand break repair via homologous recombination"/>
    <property type="evidence" value="ECO:0007669"/>
    <property type="project" value="TreeGrafter"/>
</dbReference>
<dbReference type="InterPro" id="IPR032284">
    <property type="entry name" value="RecQ_Zn-bd"/>
</dbReference>
<proteinExistence type="inferred from homology"/>
<feature type="compositionally biased region" description="Polar residues" evidence="20">
    <location>
        <begin position="428"/>
        <end position="458"/>
    </location>
</feature>
<keyword evidence="13" id="KW-0234">DNA repair</keyword>
<keyword evidence="7" id="KW-0227">DNA damage</keyword>
<evidence type="ECO:0000256" key="14">
    <source>
        <dbReference type="ARBA" id="ARBA00023235"/>
    </source>
</evidence>
<dbReference type="FunFam" id="3.40.50.300:FF:000537">
    <property type="entry name" value="Bloom syndrome RecQ-like helicase"/>
    <property type="match status" value="1"/>
</dbReference>
<keyword evidence="24" id="KW-1185">Reference proteome</keyword>
<evidence type="ECO:0000256" key="9">
    <source>
        <dbReference type="ARBA" id="ARBA00022806"/>
    </source>
</evidence>
<dbReference type="GO" id="GO:0009378">
    <property type="term" value="F:four-way junction helicase activity"/>
    <property type="evidence" value="ECO:0007669"/>
    <property type="project" value="TreeGrafter"/>
</dbReference>
<keyword evidence="19" id="KW-0175">Coiled coil</keyword>
<reference evidence="23" key="1">
    <citation type="submission" date="2020-12" db="EMBL/GenBank/DDBJ databases">
        <title>Metabolic potential, ecology and presence of endohyphal bacteria is reflected in genomic diversity of Mucoromycotina.</title>
        <authorList>
            <person name="Muszewska A."/>
            <person name="Okrasinska A."/>
            <person name="Steczkiewicz K."/>
            <person name="Drgas O."/>
            <person name="Orlowska M."/>
            <person name="Perlinska-Lenart U."/>
            <person name="Aleksandrzak-Piekarczyk T."/>
            <person name="Szatraj K."/>
            <person name="Zielenkiewicz U."/>
            <person name="Pilsyk S."/>
            <person name="Malc E."/>
            <person name="Mieczkowski P."/>
            <person name="Kruszewska J.S."/>
            <person name="Biernat P."/>
            <person name="Pawlowska J."/>
        </authorList>
    </citation>
    <scope>NUCLEOTIDE SEQUENCE</scope>
    <source>
        <strain evidence="23">WA0000051536</strain>
    </source>
</reference>
<keyword evidence="6" id="KW-0547">Nucleotide-binding</keyword>
<dbReference type="Pfam" id="PF00271">
    <property type="entry name" value="Helicase_C"/>
    <property type="match status" value="1"/>
</dbReference>
<dbReference type="CDD" id="cd17920">
    <property type="entry name" value="DEXHc_RecQ"/>
    <property type="match status" value="1"/>
</dbReference>
<evidence type="ECO:0000256" key="8">
    <source>
        <dbReference type="ARBA" id="ARBA00022801"/>
    </source>
</evidence>
<feature type="compositionally biased region" description="Polar residues" evidence="20">
    <location>
        <begin position="182"/>
        <end position="197"/>
    </location>
</feature>
<dbReference type="CDD" id="cd18794">
    <property type="entry name" value="SF2_C_RecQ"/>
    <property type="match status" value="1"/>
</dbReference>
<dbReference type="GO" id="GO:0043138">
    <property type="term" value="F:3'-5' DNA helicase activity"/>
    <property type="evidence" value="ECO:0007669"/>
    <property type="project" value="UniProtKB-EC"/>
</dbReference>
<dbReference type="GO" id="GO:0016787">
    <property type="term" value="F:hydrolase activity"/>
    <property type="evidence" value="ECO:0007669"/>
    <property type="project" value="UniProtKB-KW"/>
</dbReference>
<evidence type="ECO:0000259" key="22">
    <source>
        <dbReference type="PROSITE" id="PS51194"/>
    </source>
</evidence>
<dbReference type="InterPro" id="IPR004589">
    <property type="entry name" value="DNA_helicase_ATP-dep_RecQ"/>
</dbReference>
<keyword evidence="9" id="KW-0347">Helicase</keyword>
<dbReference type="EC" id="5.6.2.4" evidence="17"/>
<dbReference type="PROSITE" id="PS51192">
    <property type="entry name" value="HELICASE_ATP_BIND_1"/>
    <property type="match status" value="1"/>
</dbReference>
<keyword evidence="10" id="KW-0862">Zinc</keyword>
<evidence type="ECO:0000256" key="5">
    <source>
        <dbReference type="ARBA" id="ARBA00022723"/>
    </source>
</evidence>
<keyword evidence="5" id="KW-0479">Metal-binding</keyword>
<dbReference type="GO" id="GO:0005634">
    <property type="term" value="C:nucleus"/>
    <property type="evidence" value="ECO:0007669"/>
    <property type="project" value="UniProtKB-SubCell"/>
</dbReference>
<dbReference type="EMBL" id="JAEPRA010000013">
    <property type="protein sequence ID" value="KAG2176570.1"/>
    <property type="molecule type" value="Genomic_DNA"/>
</dbReference>
<dbReference type="FunFam" id="3.40.50.300:FF:000340">
    <property type="entry name" value="Bloom syndrome, RecQ helicase"/>
    <property type="match status" value="1"/>
</dbReference>
<dbReference type="Gene3D" id="1.10.10.10">
    <property type="entry name" value="Winged helix-like DNA-binding domain superfamily/Winged helix DNA-binding domain"/>
    <property type="match status" value="1"/>
</dbReference>
<evidence type="ECO:0000256" key="7">
    <source>
        <dbReference type="ARBA" id="ARBA00022763"/>
    </source>
</evidence>
<evidence type="ECO:0000256" key="17">
    <source>
        <dbReference type="ARBA" id="ARBA00034808"/>
    </source>
</evidence>
<evidence type="ECO:0000256" key="3">
    <source>
        <dbReference type="ARBA" id="ARBA00005446"/>
    </source>
</evidence>
<dbReference type="InterPro" id="IPR001650">
    <property type="entry name" value="Helicase_C-like"/>
</dbReference>
<dbReference type="InterPro" id="IPR011545">
    <property type="entry name" value="DEAD/DEAH_box_helicase_dom"/>
</dbReference>
<dbReference type="GO" id="GO:0005737">
    <property type="term" value="C:cytoplasm"/>
    <property type="evidence" value="ECO:0007669"/>
    <property type="project" value="TreeGrafter"/>
</dbReference>
<keyword evidence="11" id="KW-0067">ATP-binding</keyword>
<dbReference type="GO" id="GO:0005524">
    <property type="term" value="F:ATP binding"/>
    <property type="evidence" value="ECO:0007669"/>
    <property type="project" value="UniProtKB-KW"/>
</dbReference>
<name>A0A8H7UBA5_9FUNG</name>
<dbReference type="SMART" id="SM00490">
    <property type="entry name" value="HELICc"/>
    <property type="match status" value="1"/>
</dbReference>
<dbReference type="InterPro" id="IPR018982">
    <property type="entry name" value="RQC_domain"/>
</dbReference>
<evidence type="ECO:0000313" key="23">
    <source>
        <dbReference type="EMBL" id="KAG2176570.1"/>
    </source>
</evidence>
<feature type="domain" description="Helicase ATP-binding" evidence="21">
    <location>
        <begin position="523"/>
        <end position="702"/>
    </location>
</feature>
<organism evidence="23 24">
    <name type="scientific">Umbelopsis vinacea</name>
    <dbReference type="NCBI Taxonomy" id="44442"/>
    <lineage>
        <taxon>Eukaryota</taxon>
        <taxon>Fungi</taxon>
        <taxon>Fungi incertae sedis</taxon>
        <taxon>Mucoromycota</taxon>
        <taxon>Mucoromycotina</taxon>
        <taxon>Umbelopsidomycetes</taxon>
        <taxon>Umbelopsidales</taxon>
        <taxon>Umbelopsidaceae</taxon>
        <taxon>Umbelopsis</taxon>
    </lineage>
</organism>
<dbReference type="InterPro" id="IPR014001">
    <property type="entry name" value="Helicase_ATP-bd"/>
</dbReference>
<dbReference type="Pfam" id="PF00270">
    <property type="entry name" value="DEAD"/>
    <property type="match status" value="1"/>
</dbReference>
<evidence type="ECO:0000256" key="15">
    <source>
        <dbReference type="ARBA" id="ARBA00023242"/>
    </source>
</evidence>
<dbReference type="SMART" id="SM00487">
    <property type="entry name" value="DEXDc"/>
    <property type="match status" value="1"/>
</dbReference>
<dbReference type="AlphaFoldDB" id="A0A8H7UBA5"/>
<comment type="catalytic activity">
    <reaction evidence="16">
        <text>Couples ATP hydrolysis with the unwinding of duplex DNA by translocating in the 3'-5' direction.</text>
        <dbReference type="EC" id="5.6.2.4"/>
    </reaction>
</comment>
<sequence>MAEKFLTRIYHSLDEHAPMKNNYAQQLAWFEKEEQPHLVKEIQTPSSATVSHYASSKPAPVLTRTLSKDPDPASLSTLKNTLAVDRGPLDNIENIQPLQRVAGTAGLASNASMAAHAESLNGSQPLARKRTYDRSDMDEGVIDLTSSALKNKKLSLGKKKASPIKTHTSSYRPGTDSDDDFQNNTFTNHNREVSSNTSFNTPAAAVATASPGLHQQGSYSDDSFADMFPIETDAMTNVQDDMFDVGIFDVSNDELMMFDEPPPSFVRKSPKATPVNRTEKKVSEVLVIALVKDPKVELEELEREKNSINEELVQLMLQSNDQLNKDRISNLSARRIEELSNPSSAISTEGTLTAVNSTLSNDTERKKVTVETNSVSLPTTHTEERIEITDTQESHYETGSLTLRSEWDTDDIDTDMFIQSLDEVESAYTSSKIQQDNNQRSSYQTSSHQTSNYQTNAYQQNSIHQQSSSSSSSRPAHMYPASQEQDTYQSHSQETYEWSIEVRKALTQIFKLQEFRSNQLDAINTTLSGNDVFVLMPTGGGKSLCYQLPAVIARGVTKGVTIVVSPLLSLMKDQVSHLLQKGIAAVCFNGSMEQQTRSWAYSELAKNPPPTKLVYVTPELLSKSGQFQNTVRSLHNRKFLARFVIDEAHCVSQWGHDFRPDYKLLGNLKQTYANIPFMALTATANDKVKEDVLHNLNMRGCKVIKQSFNRTNLRYEIVPKSPRNMAQSIYEFVTKGYRNASGIIYCTARKHCEDLALKLRKEFKLRAKHYHAALDPVDRDRVQQEWQDGSVQIIVATIAFGMGIDKADVRFVIHCSLPSSLEGYYQETGRAGRDGSVAMCRLYYSYRDKMTIEYFIDKGDGDWQQKERQRHNLRMMIQFCENLTDCRRQQVLGYFGEKFDAATCNKTCDNCLANAKLSFEYRDITDTTKTILALVRELQVNKVTLIQVVDIFRGTANKFLQSRGISDLVPGIGAGKALSKTDCERIFKHLILKEILAERCETNAQGFVMAYLQVSTQREGICIRKICRY</sequence>
<feature type="region of interest" description="Disordered" evidence="20">
    <location>
        <begin position="428"/>
        <end position="490"/>
    </location>
</feature>
<dbReference type="NCBIfam" id="TIGR00614">
    <property type="entry name" value="recQ_fam"/>
    <property type="match status" value="1"/>
</dbReference>
<keyword evidence="8" id="KW-0378">Hydrolase</keyword>
<evidence type="ECO:0000256" key="13">
    <source>
        <dbReference type="ARBA" id="ARBA00023204"/>
    </source>
</evidence>
<dbReference type="Gene3D" id="3.40.50.300">
    <property type="entry name" value="P-loop containing nucleotide triphosphate hydrolases"/>
    <property type="match status" value="2"/>
</dbReference>
<dbReference type="PANTHER" id="PTHR13710:SF153">
    <property type="entry name" value="RECQ-LIKE DNA HELICASE BLM"/>
    <property type="match status" value="1"/>
</dbReference>